<dbReference type="RefSeq" id="WP_184202920.1">
    <property type="nucleotide sequence ID" value="NZ_BMOX01000109.1"/>
</dbReference>
<feature type="domain" description="HTH cro/C1-type" evidence="2">
    <location>
        <begin position="15"/>
        <end position="69"/>
    </location>
</feature>
<organism evidence="3 4">
    <name type="scientific">Polymorphobacter multimanifer</name>
    <dbReference type="NCBI Taxonomy" id="1070431"/>
    <lineage>
        <taxon>Bacteria</taxon>
        <taxon>Pseudomonadati</taxon>
        <taxon>Pseudomonadota</taxon>
        <taxon>Alphaproteobacteria</taxon>
        <taxon>Sphingomonadales</taxon>
        <taxon>Sphingosinicellaceae</taxon>
        <taxon>Polymorphobacter</taxon>
    </lineage>
</organism>
<dbReference type="SUPFAM" id="SSF47413">
    <property type="entry name" value="lambda repressor-like DNA-binding domains"/>
    <property type="match status" value="1"/>
</dbReference>
<dbReference type="Proteomes" id="UP000538147">
    <property type="component" value="Unassembled WGS sequence"/>
</dbReference>
<dbReference type="EMBL" id="JACIIV010000042">
    <property type="protein sequence ID" value="MBB6229317.1"/>
    <property type="molecule type" value="Genomic_DNA"/>
</dbReference>
<sequence length="114" mass="12471">MDDTYDLRKRFGRLVAAHRKRSGMTQETLAASADLSPDMIGRIEAGRTGARFPSIERLAAALQVDPAELFTTELPTGKARGAAFVDLIARLDSLSERDISWVDQLLSAALKPRS</sequence>
<dbReference type="PANTHER" id="PTHR46797">
    <property type="entry name" value="HTH-TYPE TRANSCRIPTIONAL REGULATOR"/>
    <property type="match status" value="1"/>
</dbReference>
<evidence type="ECO:0000313" key="3">
    <source>
        <dbReference type="EMBL" id="MBB6229317.1"/>
    </source>
</evidence>
<dbReference type="GO" id="GO:0003677">
    <property type="term" value="F:DNA binding"/>
    <property type="evidence" value="ECO:0007669"/>
    <property type="project" value="UniProtKB-KW"/>
</dbReference>
<comment type="caution">
    <text evidence="3">The sequence shown here is derived from an EMBL/GenBank/DDBJ whole genome shotgun (WGS) entry which is preliminary data.</text>
</comment>
<reference evidence="3 4" key="1">
    <citation type="submission" date="2020-08" db="EMBL/GenBank/DDBJ databases">
        <title>Genomic Encyclopedia of Type Strains, Phase IV (KMG-IV): sequencing the most valuable type-strain genomes for metagenomic binning, comparative biology and taxonomic classification.</title>
        <authorList>
            <person name="Goeker M."/>
        </authorList>
    </citation>
    <scope>NUCLEOTIDE SEQUENCE [LARGE SCALE GENOMIC DNA]</scope>
    <source>
        <strain evidence="3 4">DSM 102189</strain>
    </source>
</reference>
<dbReference type="GO" id="GO:0005829">
    <property type="term" value="C:cytosol"/>
    <property type="evidence" value="ECO:0007669"/>
    <property type="project" value="TreeGrafter"/>
</dbReference>
<dbReference type="SMART" id="SM00530">
    <property type="entry name" value="HTH_XRE"/>
    <property type="match status" value="1"/>
</dbReference>
<keyword evidence="1" id="KW-0238">DNA-binding</keyword>
<dbReference type="InterPro" id="IPR001387">
    <property type="entry name" value="Cro/C1-type_HTH"/>
</dbReference>
<dbReference type="GO" id="GO:0003700">
    <property type="term" value="F:DNA-binding transcription factor activity"/>
    <property type="evidence" value="ECO:0007669"/>
    <property type="project" value="TreeGrafter"/>
</dbReference>
<dbReference type="PROSITE" id="PS50943">
    <property type="entry name" value="HTH_CROC1"/>
    <property type="match status" value="1"/>
</dbReference>
<gene>
    <name evidence="3" type="ORF">FHS79_003518</name>
</gene>
<dbReference type="CDD" id="cd00093">
    <property type="entry name" value="HTH_XRE"/>
    <property type="match status" value="1"/>
</dbReference>
<proteinExistence type="predicted"/>
<dbReference type="Pfam" id="PF13560">
    <property type="entry name" value="HTH_31"/>
    <property type="match status" value="1"/>
</dbReference>
<dbReference type="AlphaFoldDB" id="A0A841L9J1"/>
<dbReference type="InterPro" id="IPR010982">
    <property type="entry name" value="Lambda_DNA-bd_dom_sf"/>
</dbReference>
<dbReference type="PANTHER" id="PTHR46797:SF1">
    <property type="entry name" value="METHYLPHOSPHONATE SYNTHASE"/>
    <property type="match status" value="1"/>
</dbReference>
<evidence type="ECO:0000259" key="2">
    <source>
        <dbReference type="PROSITE" id="PS50943"/>
    </source>
</evidence>
<dbReference type="InterPro" id="IPR050807">
    <property type="entry name" value="TransReg_Diox_bact_type"/>
</dbReference>
<name>A0A841L9J1_9SPHN</name>
<accession>A0A841L9J1</accession>
<keyword evidence="4" id="KW-1185">Reference proteome</keyword>
<evidence type="ECO:0000313" key="4">
    <source>
        <dbReference type="Proteomes" id="UP000538147"/>
    </source>
</evidence>
<evidence type="ECO:0000256" key="1">
    <source>
        <dbReference type="ARBA" id="ARBA00023125"/>
    </source>
</evidence>
<dbReference type="Gene3D" id="1.10.260.40">
    <property type="entry name" value="lambda repressor-like DNA-binding domains"/>
    <property type="match status" value="1"/>
</dbReference>
<protein>
    <submittedName>
        <fullName evidence="3">Transcriptional regulator with XRE-family HTH domain</fullName>
    </submittedName>
</protein>